<dbReference type="GO" id="GO:0050660">
    <property type="term" value="F:flavin adenine dinucleotide binding"/>
    <property type="evidence" value="ECO:0007669"/>
    <property type="project" value="InterPro"/>
</dbReference>
<accession>A0A9P6UR03</accession>
<dbReference type="Proteomes" id="UP000738325">
    <property type="component" value="Unassembled WGS sequence"/>
</dbReference>
<dbReference type="AlphaFoldDB" id="A0A9P6UR03"/>
<comment type="caution">
    <text evidence="2">The sequence shown here is derived from an EMBL/GenBank/DDBJ whole genome shotgun (WGS) entry which is preliminary data.</text>
</comment>
<proteinExistence type="predicted"/>
<dbReference type="InterPro" id="IPR029320">
    <property type="entry name" value="Acyl-CoA_ox_N"/>
</dbReference>
<evidence type="ECO:0000259" key="1">
    <source>
        <dbReference type="Pfam" id="PF14749"/>
    </source>
</evidence>
<evidence type="ECO:0000313" key="3">
    <source>
        <dbReference type="Proteomes" id="UP000738325"/>
    </source>
</evidence>
<keyword evidence="3" id="KW-1185">Reference proteome</keyword>
<evidence type="ECO:0000313" key="2">
    <source>
        <dbReference type="EMBL" id="KAG0315937.1"/>
    </source>
</evidence>
<organism evidence="2 3">
    <name type="scientific">Dissophora globulifera</name>
    <dbReference type="NCBI Taxonomy" id="979702"/>
    <lineage>
        <taxon>Eukaryota</taxon>
        <taxon>Fungi</taxon>
        <taxon>Fungi incertae sedis</taxon>
        <taxon>Mucoromycota</taxon>
        <taxon>Mortierellomycotina</taxon>
        <taxon>Mortierellomycetes</taxon>
        <taxon>Mortierellales</taxon>
        <taxon>Mortierellaceae</taxon>
        <taxon>Dissophora</taxon>
    </lineage>
</organism>
<protein>
    <submittedName>
        <fullName evidence="2">Peroxisomal acyl-coenzyme A oxidase 1</fullName>
    </submittedName>
</protein>
<gene>
    <name evidence="2" type="primary">ACOX1_1</name>
    <name evidence="2" type="ORF">BGZ99_007169</name>
</gene>
<feature type="domain" description="Acyl-coenzyme A oxidase N-terminal" evidence="1">
    <location>
        <begin position="28"/>
        <end position="84"/>
    </location>
</feature>
<dbReference type="InterPro" id="IPR037069">
    <property type="entry name" value="AcylCoA_DH/ox_N_sf"/>
</dbReference>
<dbReference type="Pfam" id="PF14749">
    <property type="entry name" value="Acyl-CoA_ox_N"/>
    <property type="match status" value="1"/>
</dbReference>
<dbReference type="Gene3D" id="1.10.540.10">
    <property type="entry name" value="Acyl-CoA dehydrogenase/oxidase, N-terminal domain"/>
    <property type="match status" value="1"/>
</dbReference>
<reference evidence="2" key="1">
    <citation type="journal article" date="2020" name="Fungal Divers.">
        <title>Resolving the Mortierellaceae phylogeny through synthesis of multi-gene phylogenetics and phylogenomics.</title>
        <authorList>
            <person name="Vandepol N."/>
            <person name="Liber J."/>
            <person name="Desiro A."/>
            <person name="Na H."/>
            <person name="Kennedy M."/>
            <person name="Barry K."/>
            <person name="Grigoriev I.V."/>
            <person name="Miller A.N."/>
            <person name="O'Donnell K."/>
            <person name="Stajich J.E."/>
            <person name="Bonito G."/>
        </authorList>
    </citation>
    <scope>NUCLEOTIDE SEQUENCE</scope>
    <source>
        <strain evidence="2">REB-010B</strain>
    </source>
</reference>
<name>A0A9P6UR03_9FUNG</name>
<dbReference type="GO" id="GO:0016627">
    <property type="term" value="F:oxidoreductase activity, acting on the CH-CH group of donors"/>
    <property type="evidence" value="ECO:0007669"/>
    <property type="project" value="InterPro"/>
</dbReference>
<dbReference type="EMBL" id="JAAAIP010000504">
    <property type="protein sequence ID" value="KAG0315937.1"/>
    <property type="molecule type" value="Genomic_DNA"/>
</dbReference>
<sequence>MPPFLPPLADPTNVNPSLAAERALVSFNVESLSQFLHGADLHKKRSIRALLEQDPVFSNADKPFLSRERQYVRSLEKFAKLVDLRK</sequence>
<feature type="non-terminal residue" evidence="2">
    <location>
        <position position="86"/>
    </location>
</feature>